<sequence>MVLRKVIIQDLDQIIALENIGFSPEEAATPEALKSRIEQIQDSFIVAEYNGEVIGYINGPVIKERYISDDLFKNVQTNDSEGGYISVLGLVVEPNYQGQGIAGRLLNYFENLAKNQQRQGITLTCRESLISFYEKYGYRNEGISESCHGGIKWYNLVKDIKIKDDEV</sequence>
<proteinExistence type="predicted"/>
<evidence type="ECO:0000256" key="1">
    <source>
        <dbReference type="ARBA" id="ARBA00022679"/>
    </source>
</evidence>
<dbReference type="InterPro" id="IPR000182">
    <property type="entry name" value="GNAT_dom"/>
</dbReference>
<dbReference type="Proteomes" id="UP000236509">
    <property type="component" value="Unassembled WGS sequence"/>
</dbReference>
<dbReference type="InterPro" id="IPR051635">
    <property type="entry name" value="SNAT-like"/>
</dbReference>
<keyword evidence="1 4" id="KW-0808">Transferase</keyword>
<feature type="domain" description="N-acetyltransferase" evidence="3">
    <location>
        <begin position="1"/>
        <end position="161"/>
    </location>
</feature>
<dbReference type="PROSITE" id="PS51186">
    <property type="entry name" value="GNAT"/>
    <property type="match status" value="1"/>
</dbReference>
<dbReference type="EMBL" id="CVOU01000007">
    <property type="protein sequence ID" value="CRI18499.1"/>
    <property type="molecule type" value="Genomic_DNA"/>
</dbReference>
<keyword evidence="5" id="KW-1185">Reference proteome</keyword>
<dbReference type="AlphaFoldDB" id="A0A7U7JRX9"/>
<dbReference type="Gene3D" id="3.40.630.30">
    <property type="match status" value="1"/>
</dbReference>
<dbReference type="CDD" id="cd04301">
    <property type="entry name" value="NAT_SF"/>
    <property type="match status" value="1"/>
</dbReference>
<name>A0A7U7JRX9_9STAP</name>
<organism evidence="4 5">
    <name type="scientific">Staphylococcus argenteus</name>
    <dbReference type="NCBI Taxonomy" id="985002"/>
    <lineage>
        <taxon>Bacteria</taxon>
        <taxon>Bacillati</taxon>
        <taxon>Bacillota</taxon>
        <taxon>Bacilli</taxon>
        <taxon>Bacillales</taxon>
        <taxon>Staphylococcaceae</taxon>
        <taxon>Staphylococcus</taxon>
    </lineage>
</organism>
<accession>A0A7U7JRX9</accession>
<dbReference type="PANTHER" id="PTHR10908:SF0">
    <property type="entry name" value="SEROTONIN N-ACETYLTRANSFERASE"/>
    <property type="match status" value="1"/>
</dbReference>
<reference evidence="4 5" key="1">
    <citation type="submission" date="2015-04" db="EMBL/GenBank/DDBJ databases">
        <authorList>
            <person name="Cao L."/>
            <person name="Gao C.H."/>
        </authorList>
    </citation>
    <scope>NUCLEOTIDE SEQUENCE [LARGE SCALE GENOMIC DNA]</scope>
    <source>
        <strain evidence="4 5">SH3</strain>
    </source>
</reference>
<protein>
    <submittedName>
        <fullName evidence="4">Acetyltransferase, GNAT family protein</fullName>
    </submittedName>
</protein>
<dbReference type="PANTHER" id="PTHR10908">
    <property type="entry name" value="SEROTONIN N-ACETYLTRANSFERASE"/>
    <property type="match status" value="1"/>
</dbReference>
<evidence type="ECO:0000256" key="2">
    <source>
        <dbReference type="ARBA" id="ARBA00023315"/>
    </source>
</evidence>
<evidence type="ECO:0000313" key="5">
    <source>
        <dbReference type="Proteomes" id="UP000236509"/>
    </source>
</evidence>
<dbReference type="Pfam" id="PF00583">
    <property type="entry name" value="Acetyltransf_1"/>
    <property type="match status" value="1"/>
</dbReference>
<keyword evidence="2" id="KW-0012">Acyltransferase</keyword>
<dbReference type="InterPro" id="IPR016181">
    <property type="entry name" value="Acyl_CoA_acyltransferase"/>
</dbReference>
<dbReference type="GO" id="GO:0008080">
    <property type="term" value="F:N-acetyltransferase activity"/>
    <property type="evidence" value="ECO:0007669"/>
    <property type="project" value="UniProtKB-ARBA"/>
</dbReference>
<dbReference type="RefSeq" id="WP_031787602.1">
    <property type="nucleotide sequence ID" value="NZ_AP018562.1"/>
</dbReference>
<evidence type="ECO:0000259" key="3">
    <source>
        <dbReference type="PROSITE" id="PS51186"/>
    </source>
</evidence>
<gene>
    <name evidence="4" type="ORF">BN1326_150186</name>
</gene>
<comment type="caution">
    <text evidence="4">The sequence shown here is derived from an EMBL/GenBank/DDBJ whole genome shotgun (WGS) entry which is preliminary data.</text>
</comment>
<dbReference type="SUPFAM" id="SSF55729">
    <property type="entry name" value="Acyl-CoA N-acyltransferases (Nat)"/>
    <property type="match status" value="1"/>
</dbReference>
<evidence type="ECO:0000313" key="4">
    <source>
        <dbReference type="EMBL" id="CRI18499.1"/>
    </source>
</evidence>